<dbReference type="AlphaFoldDB" id="A0AAW3JTJ0"/>
<keyword evidence="2" id="KW-0472">Membrane</keyword>
<feature type="coiled-coil region" evidence="1">
    <location>
        <begin position="229"/>
        <end position="271"/>
    </location>
</feature>
<dbReference type="Pfam" id="PF01145">
    <property type="entry name" value="Band_7"/>
    <property type="match status" value="1"/>
</dbReference>
<accession>A0AAW3JTJ0</accession>
<name>A0AAW3JTJ0_9FIRM</name>
<evidence type="ECO:0000313" key="4">
    <source>
        <dbReference type="EMBL" id="KQC86017.1"/>
    </source>
</evidence>
<proteinExistence type="predicted"/>
<keyword evidence="1" id="KW-0175">Coiled coil</keyword>
<evidence type="ECO:0000259" key="3">
    <source>
        <dbReference type="Pfam" id="PF01145"/>
    </source>
</evidence>
<evidence type="ECO:0000313" key="5">
    <source>
        <dbReference type="Proteomes" id="UP000050833"/>
    </source>
</evidence>
<evidence type="ECO:0000256" key="2">
    <source>
        <dbReference type="SAM" id="Phobius"/>
    </source>
</evidence>
<dbReference type="RefSeq" id="WP_055941180.1">
    <property type="nucleotide sequence ID" value="NZ_LLKB01000001.1"/>
</dbReference>
<comment type="caution">
    <text evidence="4">The sequence shown here is derived from an EMBL/GenBank/DDBJ whole genome shotgun (WGS) entry which is preliminary data.</text>
</comment>
<feature type="transmembrane region" description="Helical" evidence="2">
    <location>
        <begin position="51"/>
        <end position="74"/>
    </location>
</feature>
<protein>
    <recommendedName>
        <fullName evidence="3">Band 7 domain-containing protein</fullName>
    </recommendedName>
</protein>
<dbReference type="Proteomes" id="UP000050833">
    <property type="component" value="Unassembled WGS sequence"/>
</dbReference>
<keyword evidence="2" id="KW-1133">Transmembrane helix</keyword>
<feature type="domain" description="Band 7" evidence="3">
    <location>
        <begin position="73"/>
        <end position="252"/>
    </location>
</feature>
<dbReference type="PANTHER" id="PTHR42911:SF2">
    <property type="entry name" value="PROHIBITIN FAMILY PROTEIN"/>
    <property type="match status" value="1"/>
</dbReference>
<keyword evidence="2" id="KW-0812">Transmembrane</keyword>
<dbReference type="InterPro" id="IPR001107">
    <property type="entry name" value="Band_7"/>
</dbReference>
<gene>
    <name evidence="4" type="ORF">APZ18_02145</name>
</gene>
<keyword evidence="5" id="KW-1185">Reference proteome</keyword>
<dbReference type="PANTHER" id="PTHR42911">
    <property type="entry name" value="MODULATOR OF FTSH PROTEASE HFLC"/>
    <property type="match status" value="1"/>
</dbReference>
<dbReference type="EMBL" id="LLKB01000001">
    <property type="protein sequence ID" value="KQC86017.1"/>
    <property type="molecule type" value="Genomic_DNA"/>
</dbReference>
<evidence type="ECO:0000256" key="1">
    <source>
        <dbReference type="SAM" id="Coils"/>
    </source>
</evidence>
<dbReference type="InterPro" id="IPR036013">
    <property type="entry name" value="Band_7/SPFH_dom_sf"/>
</dbReference>
<feature type="transmembrane region" description="Helical" evidence="2">
    <location>
        <begin position="6"/>
        <end position="25"/>
    </location>
</feature>
<dbReference type="Gene3D" id="3.30.479.30">
    <property type="entry name" value="Band 7 domain"/>
    <property type="match status" value="1"/>
</dbReference>
<organism evidence="4 5">
    <name type="scientific">Butyribacter intestini</name>
    <dbReference type="NCBI Taxonomy" id="1703332"/>
    <lineage>
        <taxon>Bacteria</taxon>
        <taxon>Bacillati</taxon>
        <taxon>Bacillota</taxon>
        <taxon>Clostridia</taxon>
        <taxon>Lachnospirales</taxon>
        <taxon>Lachnospiraceae</taxon>
        <taxon>Butyribacter</taxon>
    </lineage>
</organism>
<sequence length="325" mass="35912">MNVFVGIVGVLVVVGAFIFGCMKSARNMILDEQLQKECISKEEWNQKHRGYGGNILGILMGIIIFAFAFSFVIIPTGYTGVKTSFGQVSANTLPNGFNLKLPFVQHIEKVNNKQQDVVFGKSKISSETSERNAVTFKGITVTYQINPEKSAWIYANVSDYKNNLIGESLVGSAIKTTSKELTPTDVTNRGILEPKVRDEMQSSLDGKYGKDVIMVSKVIVKEAAFDKEYDEKIAKKQQAQMDYEKQQIENKKNIEKAEADAKVKKTQAKAEADATKIAAEAESKANKKIVSSITEKLIESKLADARLKHGWVTVKGADTVVTKDK</sequence>
<reference evidence="4 5" key="1">
    <citation type="submission" date="2015-10" db="EMBL/GenBank/DDBJ databases">
        <title>Butyribacter intestini gen. nov., sp. nov., a butyric acid-producing bacterium of the family Lachnospiraceae isolated from the human faeces.</title>
        <authorList>
            <person name="Zou Y."/>
            <person name="Xue W."/>
            <person name="Luo G."/>
            <person name="Lv M."/>
        </authorList>
    </citation>
    <scope>NUCLEOTIDE SEQUENCE [LARGE SCALE GENOMIC DNA]</scope>
    <source>
        <strain evidence="4 5">TF01-11</strain>
    </source>
</reference>